<protein>
    <submittedName>
        <fullName evidence="3">CBS domain-containing protein</fullName>
    </submittedName>
</protein>
<dbReference type="EMBL" id="CP060724">
    <property type="protein sequence ID" value="QNN76011.1"/>
    <property type="molecule type" value="Genomic_DNA"/>
</dbReference>
<gene>
    <name evidence="3" type="ORF">H9L19_03960</name>
</gene>
<dbReference type="Gene3D" id="3.10.580.10">
    <property type="entry name" value="CBS-domain"/>
    <property type="match status" value="1"/>
</dbReference>
<evidence type="ECO:0000259" key="2">
    <source>
        <dbReference type="PROSITE" id="PS51371"/>
    </source>
</evidence>
<dbReference type="InterPro" id="IPR000644">
    <property type="entry name" value="CBS_dom"/>
</dbReference>
<keyword evidence="4" id="KW-1185">Reference proteome</keyword>
<keyword evidence="1" id="KW-0129">CBS domain</keyword>
<evidence type="ECO:0000313" key="3">
    <source>
        <dbReference type="EMBL" id="QNN76011.1"/>
    </source>
</evidence>
<dbReference type="AlphaFoldDB" id="A0A7G9T7D6"/>
<reference evidence="3 4" key="1">
    <citation type="submission" date="2020-08" db="EMBL/GenBank/DDBJ databases">
        <title>Genome sequence of Weissella diestrammenae KACC 16890T.</title>
        <authorList>
            <person name="Hyun D.-W."/>
            <person name="Bae J.-W."/>
        </authorList>
    </citation>
    <scope>NUCLEOTIDE SEQUENCE [LARGE SCALE GENOMIC DNA]</scope>
    <source>
        <strain evidence="3 4">KACC 16890</strain>
    </source>
</reference>
<dbReference type="Proteomes" id="UP000515800">
    <property type="component" value="Chromosome"/>
</dbReference>
<evidence type="ECO:0000313" key="4">
    <source>
        <dbReference type="Proteomes" id="UP000515800"/>
    </source>
</evidence>
<dbReference type="PIRSF" id="PIRSF035040">
    <property type="entry name" value="UCP035040_CBS_Lmo0553"/>
    <property type="match status" value="1"/>
</dbReference>
<dbReference type="NCBIfam" id="NF038387">
    <property type="entry name" value="CBS_CbpA"/>
    <property type="match status" value="1"/>
</dbReference>
<feature type="domain" description="CBS" evidence="2">
    <location>
        <begin position="6"/>
        <end position="65"/>
    </location>
</feature>
<organism evidence="3 4">
    <name type="scientific">Weissella diestrammenae</name>
    <dbReference type="NCBI Taxonomy" id="1162633"/>
    <lineage>
        <taxon>Bacteria</taxon>
        <taxon>Bacillati</taxon>
        <taxon>Bacillota</taxon>
        <taxon>Bacilli</taxon>
        <taxon>Lactobacillales</taxon>
        <taxon>Lactobacillaceae</taxon>
        <taxon>Weissella</taxon>
    </lineage>
</organism>
<dbReference type="Pfam" id="PF00571">
    <property type="entry name" value="CBS"/>
    <property type="match status" value="1"/>
</dbReference>
<dbReference type="InterPro" id="IPR017036">
    <property type="entry name" value="Lmo0553-like"/>
</dbReference>
<proteinExistence type="predicted"/>
<dbReference type="PROSITE" id="PS51371">
    <property type="entry name" value="CBS"/>
    <property type="match status" value="1"/>
</dbReference>
<accession>A0A7G9T7D6</accession>
<dbReference type="KEGG" id="wdi:H9L19_03960"/>
<dbReference type="InterPro" id="IPR046342">
    <property type="entry name" value="CBS_dom_sf"/>
</dbReference>
<sequence length="216" mass="24444">MLESLIKPKDELVTVTEDSSLADALTIFNSTTFRAIPILDTTGTLFRGAIYKMHIFKHQANQGDLNLPVTTMMRNMTKFIETDATFFDTIFALQDLPFISVVDANHHFQGILTHTTMLKMLANSWQTTEGRYVLTLLTDGARGSLERVAKYISRYSTISSALTLNPNDNLRTQRLIITLPNTVDKNTLSKIIKLLSRKGFHLESLEDLEKKSFMPQ</sequence>
<name>A0A7G9T7D6_9LACO</name>
<evidence type="ECO:0000256" key="1">
    <source>
        <dbReference type="PROSITE-ProRule" id="PRU00703"/>
    </source>
</evidence>
<dbReference type="SUPFAM" id="SSF54631">
    <property type="entry name" value="CBS-domain pair"/>
    <property type="match status" value="1"/>
</dbReference>
<dbReference type="RefSeq" id="WP_187529839.1">
    <property type="nucleotide sequence ID" value="NZ_CP060724.1"/>
</dbReference>